<accession>A0A561U684</accession>
<dbReference type="Proteomes" id="UP000316184">
    <property type="component" value="Unassembled WGS sequence"/>
</dbReference>
<dbReference type="InterPro" id="IPR034660">
    <property type="entry name" value="DinB/YfiT-like"/>
</dbReference>
<name>A0A561U684_9PSEU</name>
<dbReference type="GO" id="GO:0016853">
    <property type="term" value="F:isomerase activity"/>
    <property type="evidence" value="ECO:0007669"/>
    <property type="project" value="UniProtKB-KW"/>
</dbReference>
<dbReference type="AlphaFoldDB" id="A0A561U684"/>
<reference evidence="2 3" key="1">
    <citation type="submission" date="2019-06" db="EMBL/GenBank/DDBJ databases">
        <title>Sequencing the genomes of 1000 actinobacteria strains.</title>
        <authorList>
            <person name="Klenk H.-P."/>
        </authorList>
    </citation>
    <scope>NUCLEOTIDE SEQUENCE [LARGE SCALE GENOMIC DNA]</scope>
    <source>
        <strain evidence="2 3">DSM 46699</strain>
    </source>
</reference>
<proteinExistence type="predicted"/>
<gene>
    <name evidence="2" type="ORF">FHU35_13591</name>
</gene>
<protein>
    <submittedName>
        <fullName evidence="2">Mycothiol maleylpyruvate isomerase-like protein</fullName>
    </submittedName>
</protein>
<comment type="caution">
    <text evidence="2">The sequence shown here is derived from an EMBL/GenBank/DDBJ whole genome shotgun (WGS) entry which is preliminary data.</text>
</comment>
<organism evidence="2 3">
    <name type="scientific">Saccharopolyspora dendranthemae</name>
    <dbReference type="NCBI Taxonomy" id="1181886"/>
    <lineage>
        <taxon>Bacteria</taxon>
        <taxon>Bacillati</taxon>
        <taxon>Actinomycetota</taxon>
        <taxon>Actinomycetes</taxon>
        <taxon>Pseudonocardiales</taxon>
        <taxon>Pseudonocardiaceae</taxon>
        <taxon>Saccharopolyspora</taxon>
    </lineage>
</organism>
<dbReference type="EMBL" id="VIWX01000003">
    <property type="protein sequence ID" value="TWF94870.1"/>
    <property type="molecule type" value="Genomic_DNA"/>
</dbReference>
<dbReference type="InterPro" id="IPR024344">
    <property type="entry name" value="MDMPI_metal-binding"/>
</dbReference>
<dbReference type="GO" id="GO:0046872">
    <property type="term" value="F:metal ion binding"/>
    <property type="evidence" value="ECO:0007669"/>
    <property type="project" value="InterPro"/>
</dbReference>
<dbReference type="Gene3D" id="1.20.120.450">
    <property type="entry name" value="dinb family like domain"/>
    <property type="match status" value="1"/>
</dbReference>
<sequence length="208" mass="22146">MVRDAYLKAAEIAVELMREPSVAEAWERDSALAEFRVSGLVGHLGAQVLRLPGLLAADGPAGEPISLLDYYTGMPWVGADVHAEINVKLRELGEDVAAEGHAALLGRLDAAVDESRTALSAAPAGKLVEHARRAIRLDDYLVTRMMEIAVHNDDLAVSVGLATPELPSDVLEPVLALLSRLAVGRHGQTAVLRALSRVERAPSTINAL</sequence>
<feature type="domain" description="Mycothiol-dependent maleylpyruvate isomerase metal-binding" evidence="1">
    <location>
        <begin position="14"/>
        <end position="156"/>
    </location>
</feature>
<evidence type="ECO:0000259" key="1">
    <source>
        <dbReference type="Pfam" id="PF11716"/>
    </source>
</evidence>
<keyword evidence="2" id="KW-0413">Isomerase</keyword>
<keyword evidence="3" id="KW-1185">Reference proteome</keyword>
<dbReference type="RefSeq" id="WP_246110386.1">
    <property type="nucleotide sequence ID" value="NZ_VIWX01000003.1"/>
</dbReference>
<evidence type="ECO:0000313" key="3">
    <source>
        <dbReference type="Proteomes" id="UP000316184"/>
    </source>
</evidence>
<dbReference type="SUPFAM" id="SSF109854">
    <property type="entry name" value="DinB/YfiT-like putative metalloenzymes"/>
    <property type="match status" value="1"/>
</dbReference>
<dbReference type="Pfam" id="PF11716">
    <property type="entry name" value="MDMPI_N"/>
    <property type="match status" value="1"/>
</dbReference>
<evidence type="ECO:0000313" key="2">
    <source>
        <dbReference type="EMBL" id="TWF94870.1"/>
    </source>
</evidence>
<keyword evidence="2" id="KW-0670">Pyruvate</keyword>